<evidence type="ECO:0000313" key="2">
    <source>
        <dbReference type="Proteomes" id="UP000323876"/>
    </source>
</evidence>
<evidence type="ECO:0000313" key="1">
    <source>
        <dbReference type="EMBL" id="KAA8886240.1"/>
    </source>
</evidence>
<comment type="caution">
    <text evidence="1">The sequence shown here is derived from an EMBL/GenBank/DDBJ whole genome shotgun (WGS) entry which is preliminary data.</text>
</comment>
<dbReference type="OrthoDB" id="4562275at2"/>
<dbReference type="RefSeq" id="WP_150404811.1">
    <property type="nucleotide sequence ID" value="NZ_VXLC01000014.1"/>
</dbReference>
<dbReference type="AlphaFoldDB" id="A0A5N0EBS3"/>
<gene>
    <name evidence="1" type="ORF">F3087_27025</name>
</gene>
<keyword evidence="2" id="KW-1185">Reference proteome</keyword>
<accession>A0A5N0EBS3</accession>
<name>A0A5N0EBS3_9NOCA</name>
<proteinExistence type="predicted"/>
<dbReference type="Pfam" id="PF19458">
    <property type="entry name" value="DUF5995"/>
    <property type="match status" value="1"/>
</dbReference>
<reference evidence="1 2" key="1">
    <citation type="submission" date="2019-09" db="EMBL/GenBank/DDBJ databases">
        <authorList>
            <person name="Wang X."/>
        </authorList>
    </citation>
    <scope>NUCLEOTIDE SEQUENCE [LARGE SCALE GENOMIC DNA]</scope>
    <source>
        <strain evidence="1 2">CICC 11023</strain>
    </source>
</reference>
<protein>
    <submittedName>
        <fullName evidence="1">Uncharacterized protein</fullName>
    </submittedName>
</protein>
<sequence length="299" mass="32259">MAITRRILHSVLTLMIVVTTGIALGGIGTATAWPGGSTACGSPLTAEDLTTIVDLSETSALIGSSSARLEQVAQRHHRVTEILVAHRDRRGLLPLGVDVIERAVVLPLQRDPIAFDDPEWAHMLSLELLSRFLHNLHAELIGAPTDPAWTRYFELARSCELPATQVAMAGYNAHSIVDLPYALAAAHTTPGNAEDYFTLFDMIAQHESLITTQTETIYGSDIGPLWRFYFLRAGLDAVPSTDHASGAMMRLLNAGAQAWIFGTGLALQNPLLAAAAQGEIDLLWPAIDADPRPQADGER</sequence>
<organism evidence="1 2">
    <name type="scientific">Nocardia colli</name>
    <dbReference type="NCBI Taxonomy" id="2545717"/>
    <lineage>
        <taxon>Bacteria</taxon>
        <taxon>Bacillati</taxon>
        <taxon>Actinomycetota</taxon>
        <taxon>Actinomycetes</taxon>
        <taxon>Mycobacteriales</taxon>
        <taxon>Nocardiaceae</taxon>
        <taxon>Nocardia</taxon>
    </lineage>
</organism>
<dbReference type="EMBL" id="VXLC01000014">
    <property type="protein sequence ID" value="KAA8886240.1"/>
    <property type="molecule type" value="Genomic_DNA"/>
</dbReference>
<dbReference type="InterPro" id="IPR046037">
    <property type="entry name" value="DUF5995"/>
</dbReference>
<dbReference type="Proteomes" id="UP000323876">
    <property type="component" value="Unassembled WGS sequence"/>
</dbReference>